<dbReference type="InterPro" id="IPR006521">
    <property type="entry name" value="Tail_protein_I"/>
</dbReference>
<dbReference type="InterPro" id="IPR011748">
    <property type="entry name" value="Unchr_phage_tail-like"/>
</dbReference>
<dbReference type="OrthoDB" id="202878at2157"/>
<dbReference type="EMBL" id="CP031310">
    <property type="protein sequence ID" value="QCC51231.1"/>
    <property type="molecule type" value="Genomic_DNA"/>
</dbReference>
<accession>A0A4D6HCH2</accession>
<organism evidence="1 2">
    <name type="scientific">Halapricum salinum</name>
    <dbReference type="NCBI Taxonomy" id="1457250"/>
    <lineage>
        <taxon>Archaea</taxon>
        <taxon>Methanobacteriati</taxon>
        <taxon>Methanobacteriota</taxon>
        <taxon>Stenosarchaea group</taxon>
        <taxon>Halobacteria</taxon>
        <taxon>Halobacteriales</taxon>
        <taxon>Haloarculaceae</taxon>
        <taxon>Halapricum</taxon>
    </lineage>
</organism>
<dbReference type="Gene3D" id="2.120.10.30">
    <property type="entry name" value="TolB, C-terminal domain"/>
    <property type="match status" value="1"/>
</dbReference>
<sequence length="717" mass="77085">MTFSTARTVTAADWRSWGRCNVAVTGGGVVLRSSPAIEETVRSIDAVDLAVSADGALYALGPAGTLTRHDREQGIEQQLWQPGPGAFEPAAVCVDGDRAYVADRSAGRLVAISTRLQRQIGTVETDLETPVELATAGGSVLALDAGREDSAGRLVRVGPAGQTESILDGVESPRDLLVTGRGEGWVLDAPSERPRLRTIDGERTLSLSSLRLGSSGESLTPTCLGRSEAGPVVLGCRTDDGEFVLCTYELGASVATERHRQGRSWRTLVGVEEGPLYAAVGDGSCLELAATERYTVEPGTSRYRGTVLGRFDAGTDEIEWHRLRLDLGRQSSGTQVRVRYFATDGQSVDTGGLSALECLSADDAATLASAGVTSVWGLASSDPAVLSAELPAVSEREVTAWRRAAEQAIDWREVGTPDPTDVLLEGAAGRYLHVAIELRGSRTTSPRIDAVEAFCPRQSYLRYLPDIYREDGTSAAFLERFLSIFESMFVDVEREIETITRYFDPGGVPSDSLEWLASWLAVDVDESWPESARRELLVRAPELYRQRGTRAGLRAMLELYLRHVEPPAPVPDRGSSALRRATETATNAARVANADGGTDRAGGLPHELFVLEHADLDGIESDAAREPFERALAGPQSFVVYAGPFAREEHHDAVERIVDREAPAHTRGAVVGIEQSFELAGNTFLGVNSTLTDRELELGQTALGGNAVLRGETDATR</sequence>
<dbReference type="InterPro" id="IPR011042">
    <property type="entry name" value="6-blade_b-propeller_TolB-like"/>
</dbReference>
<dbReference type="Proteomes" id="UP000296706">
    <property type="component" value="Chromosome"/>
</dbReference>
<evidence type="ECO:0000313" key="2">
    <source>
        <dbReference type="Proteomes" id="UP000296706"/>
    </source>
</evidence>
<gene>
    <name evidence="1" type="ORF">DV733_08230</name>
</gene>
<dbReference type="RefSeq" id="WP_049995158.1">
    <property type="nucleotide sequence ID" value="NZ_CP031310.1"/>
</dbReference>
<reference evidence="1 2" key="1">
    <citation type="journal article" date="2019" name="Nat. Commun.">
        <title>A new type of DNA phosphorothioation-based antiviral system in archaea.</title>
        <authorList>
            <person name="Xiong L."/>
            <person name="Liu S."/>
            <person name="Chen S."/>
            <person name="Xiao Y."/>
            <person name="Zhu B."/>
            <person name="Gao Y."/>
            <person name="Zhang Y."/>
            <person name="Chen B."/>
            <person name="Luo J."/>
            <person name="Deng Z."/>
            <person name="Chen X."/>
            <person name="Wang L."/>
            <person name="Chen S."/>
        </authorList>
    </citation>
    <scope>NUCLEOTIDE SEQUENCE [LARGE SCALE GENOMIC DNA]</scope>
    <source>
        <strain evidence="1 2">CBA1105</strain>
    </source>
</reference>
<dbReference type="AlphaFoldDB" id="A0A4D6HCH2"/>
<dbReference type="GeneID" id="39847843"/>
<dbReference type="NCBIfam" id="TIGR02242">
    <property type="entry name" value="tail_TIGR02242"/>
    <property type="match status" value="1"/>
</dbReference>
<keyword evidence="2" id="KW-1185">Reference proteome</keyword>
<dbReference type="STRING" id="1457250.GCA_000755225_01261"/>
<protein>
    <submittedName>
        <fullName evidence="1">Phage tail protein</fullName>
    </submittedName>
</protein>
<dbReference type="SUPFAM" id="SSF63825">
    <property type="entry name" value="YWTD domain"/>
    <property type="match status" value="1"/>
</dbReference>
<evidence type="ECO:0000313" key="1">
    <source>
        <dbReference type="EMBL" id="QCC51231.1"/>
    </source>
</evidence>
<dbReference type="Pfam" id="PF09684">
    <property type="entry name" value="Tail_P2_I"/>
    <property type="match status" value="1"/>
</dbReference>
<name>A0A4D6HCH2_9EURY</name>
<proteinExistence type="predicted"/>
<dbReference type="KEGG" id="hsn:DV733_08230"/>